<dbReference type="Gene3D" id="3.30.700.10">
    <property type="entry name" value="Glycoprotein, Type 4 Pilin"/>
    <property type="match status" value="1"/>
</dbReference>
<dbReference type="NCBIfam" id="TIGR02532">
    <property type="entry name" value="IV_pilin_GFxxxE"/>
    <property type="match status" value="1"/>
</dbReference>
<protein>
    <submittedName>
        <fullName evidence="7">Prepilin-type N-terminal cleavage/methylation domain-containing protein</fullName>
    </submittedName>
</protein>
<evidence type="ECO:0000256" key="1">
    <source>
        <dbReference type="ARBA" id="ARBA00004167"/>
    </source>
</evidence>
<keyword evidence="4 6" id="KW-1133">Transmembrane helix</keyword>
<dbReference type="PANTHER" id="PTHR30093:SF44">
    <property type="entry name" value="TYPE II SECRETION SYSTEM CORE PROTEIN G"/>
    <property type="match status" value="1"/>
</dbReference>
<dbReference type="InterPro" id="IPR045584">
    <property type="entry name" value="Pilin-like"/>
</dbReference>
<evidence type="ECO:0000256" key="6">
    <source>
        <dbReference type="SAM" id="Phobius"/>
    </source>
</evidence>
<sequence>MRQHHHRPDKEAGFSLVELLVVIIIIGILAAIAIPLFLNQRQKAYDTAAKSDVSTLGKEIATLWVDNSPTSITVTIDGTSYQLDFVVDTGTKTLDVGPVSNGVKLEGSDTGVSTFTVVPEAAGPLDRMSWCVGVIHPRGQEKNWKYTASGGLSAGTCTA</sequence>
<feature type="transmembrane region" description="Helical" evidence="6">
    <location>
        <begin position="12"/>
        <end position="38"/>
    </location>
</feature>
<dbReference type="Pfam" id="PF07963">
    <property type="entry name" value="N_methyl"/>
    <property type="match status" value="1"/>
</dbReference>
<dbReference type="PANTHER" id="PTHR30093">
    <property type="entry name" value="GENERAL SECRETION PATHWAY PROTEIN G"/>
    <property type="match status" value="1"/>
</dbReference>
<dbReference type="InterPro" id="IPR012902">
    <property type="entry name" value="N_methyl_site"/>
</dbReference>
<reference evidence="7 8" key="1">
    <citation type="submission" date="2019-02" db="EMBL/GenBank/DDBJ databases">
        <title>Sequencing the genomes of 1000 actinobacteria strains.</title>
        <authorList>
            <person name="Klenk H.-P."/>
        </authorList>
    </citation>
    <scope>NUCLEOTIDE SEQUENCE [LARGE SCALE GENOMIC DNA]</scope>
    <source>
        <strain evidence="7 8">DSM 16932</strain>
    </source>
</reference>
<dbReference type="EMBL" id="SGWX01000001">
    <property type="protein sequence ID" value="RZS61522.1"/>
    <property type="molecule type" value="Genomic_DNA"/>
</dbReference>
<dbReference type="SUPFAM" id="SSF54523">
    <property type="entry name" value="Pili subunits"/>
    <property type="match status" value="1"/>
</dbReference>
<keyword evidence="8" id="KW-1185">Reference proteome</keyword>
<comment type="caution">
    <text evidence="7">The sequence shown here is derived from an EMBL/GenBank/DDBJ whole genome shotgun (WGS) entry which is preliminary data.</text>
</comment>
<evidence type="ECO:0000256" key="2">
    <source>
        <dbReference type="ARBA" id="ARBA00022481"/>
    </source>
</evidence>
<dbReference type="Proteomes" id="UP000293852">
    <property type="component" value="Unassembled WGS sequence"/>
</dbReference>
<proteinExistence type="predicted"/>
<keyword evidence="2" id="KW-0488">Methylation</keyword>
<name>A0A4Q7M4G0_9MICO</name>
<dbReference type="RefSeq" id="WP_242607899.1">
    <property type="nucleotide sequence ID" value="NZ_SGWX01000001.1"/>
</dbReference>
<evidence type="ECO:0000313" key="7">
    <source>
        <dbReference type="EMBL" id="RZS61522.1"/>
    </source>
</evidence>
<dbReference type="InterPro" id="IPR000983">
    <property type="entry name" value="Bac_GSPG_pilin"/>
</dbReference>
<evidence type="ECO:0000256" key="3">
    <source>
        <dbReference type="ARBA" id="ARBA00022692"/>
    </source>
</evidence>
<dbReference type="GO" id="GO:0016020">
    <property type="term" value="C:membrane"/>
    <property type="evidence" value="ECO:0007669"/>
    <property type="project" value="UniProtKB-SubCell"/>
</dbReference>
<evidence type="ECO:0000256" key="4">
    <source>
        <dbReference type="ARBA" id="ARBA00022989"/>
    </source>
</evidence>
<dbReference type="PROSITE" id="PS00409">
    <property type="entry name" value="PROKAR_NTER_METHYL"/>
    <property type="match status" value="1"/>
</dbReference>
<evidence type="ECO:0000256" key="5">
    <source>
        <dbReference type="ARBA" id="ARBA00023136"/>
    </source>
</evidence>
<accession>A0A4Q7M4G0</accession>
<evidence type="ECO:0000313" key="8">
    <source>
        <dbReference type="Proteomes" id="UP000293852"/>
    </source>
</evidence>
<keyword evidence="3 6" id="KW-0812">Transmembrane</keyword>
<keyword evidence="5 6" id="KW-0472">Membrane</keyword>
<comment type="subcellular location">
    <subcellularLocation>
        <location evidence="1">Membrane</location>
        <topology evidence="1">Single-pass membrane protein</topology>
    </subcellularLocation>
</comment>
<dbReference type="PRINTS" id="PR00813">
    <property type="entry name" value="BCTERIALGSPG"/>
</dbReference>
<dbReference type="AlphaFoldDB" id="A0A4Q7M4G0"/>
<gene>
    <name evidence="7" type="ORF">EV386_1826</name>
</gene>
<dbReference type="GO" id="GO:0015628">
    <property type="term" value="P:protein secretion by the type II secretion system"/>
    <property type="evidence" value="ECO:0007669"/>
    <property type="project" value="InterPro"/>
</dbReference>
<dbReference type="GO" id="GO:0015627">
    <property type="term" value="C:type II protein secretion system complex"/>
    <property type="evidence" value="ECO:0007669"/>
    <property type="project" value="InterPro"/>
</dbReference>
<organism evidence="7 8">
    <name type="scientific">Xylanimonas ulmi</name>
    <dbReference type="NCBI Taxonomy" id="228973"/>
    <lineage>
        <taxon>Bacteria</taxon>
        <taxon>Bacillati</taxon>
        <taxon>Actinomycetota</taxon>
        <taxon>Actinomycetes</taxon>
        <taxon>Micrococcales</taxon>
        <taxon>Promicromonosporaceae</taxon>
        <taxon>Xylanimonas</taxon>
    </lineage>
</organism>